<evidence type="ECO:0000313" key="1">
    <source>
        <dbReference type="EMBL" id="MDR6218174.1"/>
    </source>
</evidence>
<proteinExistence type="predicted"/>
<organism evidence="1 2">
    <name type="scientific">Deinococcus soli</name>
    <name type="common">ex Cha et al. 2016</name>
    <dbReference type="NCBI Taxonomy" id="1309411"/>
    <lineage>
        <taxon>Bacteria</taxon>
        <taxon>Thermotogati</taxon>
        <taxon>Deinococcota</taxon>
        <taxon>Deinococci</taxon>
        <taxon>Deinococcales</taxon>
        <taxon>Deinococcaceae</taxon>
        <taxon>Deinococcus</taxon>
    </lineage>
</organism>
<evidence type="ECO:0000313" key="2">
    <source>
        <dbReference type="Proteomes" id="UP001185331"/>
    </source>
</evidence>
<comment type="caution">
    <text evidence="1">The sequence shown here is derived from an EMBL/GenBank/DDBJ whole genome shotgun (WGS) entry which is preliminary data.</text>
</comment>
<dbReference type="RefSeq" id="WP_309854305.1">
    <property type="nucleotide sequence ID" value="NZ_JAVDQJ010000004.1"/>
</dbReference>
<dbReference type="AlphaFoldDB" id="A0AAE3XC15"/>
<dbReference type="Proteomes" id="UP001185331">
    <property type="component" value="Unassembled WGS sequence"/>
</dbReference>
<accession>A0AAE3XC15</accession>
<name>A0AAE3XC15_9DEIO</name>
<reference evidence="1" key="1">
    <citation type="submission" date="2023-07" db="EMBL/GenBank/DDBJ databases">
        <title>Sorghum-associated microbial communities from plants grown in Nebraska, USA.</title>
        <authorList>
            <person name="Schachtman D."/>
        </authorList>
    </citation>
    <scope>NUCLEOTIDE SEQUENCE</scope>
    <source>
        <strain evidence="1">BE330</strain>
    </source>
</reference>
<protein>
    <submittedName>
        <fullName evidence="1">Uncharacterized protein</fullName>
    </submittedName>
</protein>
<sequence length="120" mass="13607">MNQLLAQIRIILQAFEGSAHSTRIRLNADPHLTGLGTYWDEVNTLTAQLRVMLTRLESGRPAQDLPVFFLRPMERAARALNCPDEAHLLRIRTACADLQTACERVFAAESRYQPFLRQAS</sequence>
<dbReference type="EMBL" id="JAVDQK010000004">
    <property type="protein sequence ID" value="MDR6218174.1"/>
    <property type="molecule type" value="Genomic_DNA"/>
</dbReference>
<gene>
    <name evidence="1" type="ORF">J2Y00_001737</name>
</gene>